<name>A0AAV8VD42_9CUCU</name>
<keyword evidence="2" id="KW-1185">Reference proteome</keyword>
<evidence type="ECO:0000313" key="2">
    <source>
        <dbReference type="Proteomes" id="UP001159042"/>
    </source>
</evidence>
<sequence length="125" mass="14037">MIKLVLCIDIILPLDCPLEKEVMFPGLCEKNETRSGKIGLKSDTIVSIVGSQWTSTSSVGPSIEEKTYGTAFFSKYVGGFDFYDSKRVKIRNEERHRQVNFGLLSERLEPLDHLKNGPIGKMGKK</sequence>
<organism evidence="1 2">
    <name type="scientific">Exocentrus adspersus</name>
    <dbReference type="NCBI Taxonomy" id="1586481"/>
    <lineage>
        <taxon>Eukaryota</taxon>
        <taxon>Metazoa</taxon>
        <taxon>Ecdysozoa</taxon>
        <taxon>Arthropoda</taxon>
        <taxon>Hexapoda</taxon>
        <taxon>Insecta</taxon>
        <taxon>Pterygota</taxon>
        <taxon>Neoptera</taxon>
        <taxon>Endopterygota</taxon>
        <taxon>Coleoptera</taxon>
        <taxon>Polyphaga</taxon>
        <taxon>Cucujiformia</taxon>
        <taxon>Chrysomeloidea</taxon>
        <taxon>Cerambycidae</taxon>
        <taxon>Lamiinae</taxon>
        <taxon>Acanthocinini</taxon>
        <taxon>Exocentrus</taxon>
    </lineage>
</organism>
<dbReference type="Proteomes" id="UP001159042">
    <property type="component" value="Unassembled WGS sequence"/>
</dbReference>
<reference evidence="1 2" key="1">
    <citation type="journal article" date="2023" name="Insect Mol. Biol.">
        <title>Genome sequencing provides insights into the evolution of gene families encoding plant cell wall-degrading enzymes in longhorned beetles.</title>
        <authorList>
            <person name="Shin N.R."/>
            <person name="Okamura Y."/>
            <person name="Kirsch R."/>
            <person name="Pauchet Y."/>
        </authorList>
    </citation>
    <scope>NUCLEOTIDE SEQUENCE [LARGE SCALE GENOMIC DNA]</scope>
    <source>
        <strain evidence="1">EAD_L_NR</strain>
    </source>
</reference>
<evidence type="ECO:0000313" key="1">
    <source>
        <dbReference type="EMBL" id="KAJ8912129.1"/>
    </source>
</evidence>
<proteinExistence type="predicted"/>
<comment type="caution">
    <text evidence="1">The sequence shown here is derived from an EMBL/GenBank/DDBJ whole genome shotgun (WGS) entry which is preliminary data.</text>
</comment>
<gene>
    <name evidence="1" type="ORF">NQ315_013218</name>
</gene>
<dbReference type="AlphaFoldDB" id="A0AAV8VD42"/>
<accession>A0AAV8VD42</accession>
<protein>
    <submittedName>
        <fullName evidence="1">Uncharacterized protein</fullName>
    </submittedName>
</protein>
<dbReference type="EMBL" id="JANEYG010000145">
    <property type="protein sequence ID" value="KAJ8912129.1"/>
    <property type="molecule type" value="Genomic_DNA"/>
</dbReference>